<dbReference type="GO" id="GO:0016405">
    <property type="term" value="F:CoA-ligase activity"/>
    <property type="evidence" value="ECO:0007669"/>
    <property type="project" value="TreeGrafter"/>
</dbReference>
<dbReference type="EMBL" id="JAUCMV010000005">
    <property type="protein sequence ID" value="KAK0396823.1"/>
    <property type="molecule type" value="Genomic_DNA"/>
</dbReference>
<accession>A0AA39H1W9</accession>
<dbReference type="InterPro" id="IPR025110">
    <property type="entry name" value="AMP-bd_C"/>
</dbReference>
<reference evidence="6" key="1">
    <citation type="submission" date="2023-06" db="EMBL/GenBank/DDBJ databases">
        <title>Genomic analysis of the entomopathogenic nematode Steinernema hermaphroditum.</title>
        <authorList>
            <person name="Schwarz E.M."/>
            <person name="Heppert J.K."/>
            <person name="Baniya A."/>
            <person name="Schwartz H.T."/>
            <person name="Tan C.-H."/>
            <person name="Antoshechkin I."/>
            <person name="Sternberg P.W."/>
            <person name="Goodrich-Blair H."/>
            <person name="Dillman A.R."/>
        </authorList>
    </citation>
    <scope>NUCLEOTIDE SEQUENCE</scope>
    <source>
        <strain evidence="6">PS9179</strain>
        <tissue evidence="6">Whole animal</tissue>
    </source>
</reference>
<evidence type="ECO:0000259" key="5">
    <source>
        <dbReference type="Pfam" id="PF13193"/>
    </source>
</evidence>
<dbReference type="AlphaFoldDB" id="A0AA39H1W9"/>
<feature type="compositionally biased region" description="Polar residues" evidence="3">
    <location>
        <begin position="613"/>
        <end position="640"/>
    </location>
</feature>
<sequence length="640" mass="71343">MEIQCPFQIVWEKTAATSFSEFIFQRIAKYGSNLAMVDTGTGKQWRYSELRVWSEMCAERLREMNVNPNSRVAVITSTTGQALFVHFACSIIGANAVCINGWNSIDELWQQVDLSESTHCVVENQFLSKVEDVRRKAIMRGGARIKVIKTLDEVLSDVRITVTPSGRKETRTTSSTPVTDEVNHVSVETPDASTVSLQKQDTENSEEETSESTADEAASIHNFSANHEQSMANRSPFLVFFSSGTTGLPKAIEITHKSLIVNMQQMSIPLFHPPTPKDRFLLALCIHHCFGTFSAYYALMNGATLITIPKYTPKALIEMIRDYKITHVHLTPPMLQTIAYDSYALEDITATLRSIVVSGAPLDSNIVKACRERIQIEDLREAYGMTELGGICTLSYYGCDRLNTVGVPLPGMLMKACDVVNWETKKLCAPHQPGQLLVSGPQVMPNFYKNPKATAELFDSSGFVKTGDAAYYDENGFIYIMDRIKDIIRYKGTLVCIDPPSEWKIAFLGIDDCAVVGRQDHVAGEVPAAFVVKNTAHPLLASAEVRQHVSGKIAQFKELRGGVYFISEIPRNICGKIMRRQLKQYWDRERTTTKQDAPNPQVTVVSKEKPRRSSTADSLKPARNNSKAARTKKSVQVSRS</sequence>
<comment type="caution">
    <text evidence="6">The sequence shown here is derived from an EMBL/GenBank/DDBJ whole genome shotgun (WGS) entry which is preliminary data.</text>
</comment>
<feature type="domain" description="AMP-dependent synthetase/ligase" evidence="4">
    <location>
        <begin position="25"/>
        <end position="447"/>
    </location>
</feature>
<evidence type="ECO:0000259" key="4">
    <source>
        <dbReference type="Pfam" id="PF00501"/>
    </source>
</evidence>
<evidence type="ECO:0000313" key="7">
    <source>
        <dbReference type="Proteomes" id="UP001175271"/>
    </source>
</evidence>
<dbReference type="Pfam" id="PF13193">
    <property type="entry name" value="AMP-binding_C"/>
    <property type="match status" value="1"/>
</dbReference>
<dbReference type="PANTHER" id="PTHR24096:SF168">
    <property type="entry name" value="AMP-BINDING DOMAIN-CONTAINING PROTEIN"/>
    <property type="match status" value="1"/>
</dbReference>
<name>A0AA39H1W9_9BILA</name>
<evidence type="ECO:0000256" key="1">
    <source>
        <dbReference type="ARBA" id="ARBA00004275"/>
    </source>
</evidence>
<dbReference type="Pfam" id="PF00501">
    <property type="entry name" value="AMP-binding"/>
    <property type="match status" value="1"/>
</dbReference>
<dbReference type="Gene3D" id="3.40.50.12780">
    <property type="entry name" value="N-terminal domain of ligase-like"/>
    <property type="match status" value="1"/>
</dbReference>
<feature type="compositionally biased region" description="Polar residues" evidence="3">
    <location>
        <begin position="594"/>
        <end position="604"/>
    </location>
</feature>
<dbReference type="Proteomes" id="UP001175271">
    <property type="component" value="Unassembled WGS sequence"/>
</dbReference>
<feature type="region of interest" description="Disordered" evidence="3">
    <location>
        <begin position="590"/>
        <end position="640"/>
    </location>
</feature>
<dbReference type="PANTHER" id="PTHR24096">
    <property type="entry name" value="LONG-CHAIN-FATTY-ACID--COA LIGASE"/>
    <property type="match status" value="1"/>
</dbReference>
<keyword evidence="2" id="KW-0576">Peroxisome</keyword>
<dbReference type="InterPro" id="IPR000873">
    <property type="entry name" value="AMP-dep_synth/lig_dom"/>
</dbReference>
<comment type="subcellular location">
    <subcellularLocation>
        <location evidence="1">Peroxisome</location>
    </subcellularLocation>
</comment>
<evidence type="ECO:0000256" key="3">
    <source>
        <dbReference type="SAM" id="MobiDB-lite"/>
    </source>
</evidence>
<dbReference type="Gene3D" id="3.30.300.30">
    <property type="match status" value="1"/>
</dbReference>
<evidence type="ECO:0000256" key="2">
    <source>
        <dbReference type="ARBA" id="ARBA00023140"/>
    </source>
</evidence>
<dbReference type="GO" id="GO:0005777">
    <property type="term" value="C:peroxisome"/>
    <property type="evidence" value="ECO:0007669"/>
    <property type="project" value="UniProtKB-SubCell"/>
</dbReference>
<dbReference type="InterPro" id="IPR045851">
    <property type="entry name" value="AMP-bd_C_sf"/>
</dbReference>
<dbReference type="SUPFAM" id="SSF56801">
    <property type="entry name" value="Acetyl-CoA synthetase-like"/>
    <property type="match status" value="1"/>
</dbReference>
<dbReference type="InterPro" id="IPR042099">
    <property type="entry name" value="ANL_N_sf"/>
</dbReference>
<keyword evidence="7" id="KW-1185">Reference proteome</keyword>
<organism evidence="6 7">
    <name type="scientific">Steinernema hermaphroditum</name>
    <dbReference type="NCBI Taxonomy" id="289476"/>
    <lineage>
        <taxon>Eukaryota</taxon>
        <taxon>Metazoa</taxon>
        <taxon>Ecdysozoa</taxon>
        <taxon>Nematoda</taxon>
        <taxon>Chromadorea</taxon>
        <taxon>Rhabditida</taxon>
        <taxon>Tylenchina</taxon>
        <taxon>Panagrolaimomorpha</taxon>
        <taxon>Strongyloidoidea</taxon>
        <taxon>Steinernematidae</taxon>
        <taxon>Steinernema</taxon>
    </lineage>
</organism>
<feature type="region of interest" description="Disordered" evidence="3">
    <location>
        <begin position="164"/>
        <end position="216"/>
    </location>
</feature>
<gene>
    <name evidence="6" type="ORF">QR680_001873</name>
</gene>
<protein>
    <recommendedName>
        <fullName evidence="8">AMP-dependent synthetase/ligase domain-containing protein</fullName>
    </recommendedName>
</protein>
<dbReference type="PROSITE" id="PS00455">
    <property type="entry name" value="AMP_BINDING"/>
    <property type="match status" value="1"/>
</dbReference>
<dbReference type="InterPro" id="IPR020845">
    <property type="entry name" value="AMP-binding_CS"/>
</dbReference>
<proteinExistence type="predicted"/>
<feature type="compositionally biased region" description="Acidic residues" evidence="3">
    <location>
        <begin position="203"/>
        <end position="214"/>
    </location>
</feature>
<feature type="domain" description="AMP-binding enzyme C-terminal" evidence="5">
    <location>
        <begin position="509"/>
        <end position="576"/>
    </location>
</feature>
<evidence type="ECO:0008006" key="8">
    <source>
        <dbReference type="Google" id="ProtNLM"/>
    </source>
</evidence>
<evidence type="ECO:0000313" key="6">
    <source>
        <dbReference type="EMBL" id="KAK0396823.1"/>
    </source>
</evidence>